<dbReference type="GeneTree" id="ENSGT00940000155853"/>
<reference evidence="2 3" key="1">
    <citation type="journal article" date="2001" name="Nature">
        <title>Initial sequencing and analysis of the human genome.</title>
        <authorList>
            <consortium name="International Human Genome Sequencing Consortium"/>
            <person name="Lander E.S."/>
            <person name="Linton L.M."/>
            <person name="Birren B."/>
            <person name="Nusbaum C."/>
            <person name="Zody M.C."/>
            <person name="Baldwin J."/>
            <person name="Devon K."/>
            <person name="Dewar K."/>
            <person name="Doyle M."/>
            <person name="FitzHugh W."/>
            <person name="Funke R."/>
            <person name="Gage D."/>
            <person name="Harris K."/>
            <person name="Heaford A."/>
            <person name="Howland J."/>
            <person name="Kann L."/>
            <person name="Lehoczky J."/>
            <person name="LeVine R."/>
            <person name="McEwan P."/>
            <person name="McKernan K."/>
            <person name="Meldrim J."/>
            <person name="Mesirov J.P."/>
            <person name="Miranda C."/>
            <person name="Morris W."/>
            <person name="Naylor J."/>
            <person name="Raymond C."/>
            <person name="Rosetti M."/>
            <person name="Santos R."/>
            <person name="Sheridan A."/>
            <person name="Sougnez C."/>
            <person name="Stange-Thomann N."/>
            <person name="Stojanovic N."/>
            <person name="Subramanian A."/>
            <person name="Wyman D."/>
            <person name="Rogers J."/>
            <person name="Sulston J."/>
            <person name="Ainscough R."/>
            <person name="Beck S."/>
            <person name="Bentley D."/>
            <person name="Burton J."/>
            <person name="Clee C."/>
            <person name="Carter N."/>
            <person name="Coulson A."/>
            <person name="Deadman R."/>
            <person name="Deloukas P."/>
            <person name="Dunham A."/>
            <person name="Dunham I."/>
            <person name="Durbin R."/>
            <person name="French L."/>
            <person name="Grafham D."/>
            <person name="Gregory S."/>
            <person name="Hubbard T."/>
            <person name="Humphray S."/>
            <person name="Hunt A."/>
            <person name="Jones M."/>
            <person name="Lloyd C."/>
            <person name="McMurray A."/>
            <person name="Matthews L."/>
            <person name="Mercer S."/>
            <person name="Milne S."/>
            <person name="Mullikin J.C."/>
            <person name="Mungall A."/>
            <person name="Plumb R."/>
            <person name="Ross M."/>
            <person name="Shownkeen R."/>
            <person name="Sims S."/>
            <person name="Waterston R.H."/>
            <person name="Wilson R.K."/>
            <person name="Hillier L.W."/>
            <person name="McPherson J.D."/>
            <person name="Marra M.A."/>
            <person name="Mardis E.R."/>
            <person name="Fulton L.A."/>
            <person name="Chinwalla A.T."/>
            <person name="Pepin K.H."/>
            <person name="Gish W.R."/>
            <person name="Chissoe S.L."/>
            <person name="Wendl M.C."/>
            <person name="Delehaunty K.D."/>
            <person name="Miner T.L."/>
            <person name="Delehaunty A."/>
            <person name="Kramer J.B."/>
            <person name="Cook L.L."/>
            <person name="Fulton R.S."/>
            <person name="Johnson D.L."/>
            <person name="Minx P.J."/>
            <person name="Clifton S.W."/>
            <person name="Hawkins T."/>
            <person name="Branscomb E."/>
            <person name="Predki P."/>
            <person name="Richardson P."/>
            <person name="Wenning S."/>
            <person name="Slezak T."/>
            <person name="Doggett N."/>
            <person name="Cheng J.F."/>
            <person name="Olsen A."/>
            <person name="Lucas S."/>
            <person name="Elkin C."/>
            <person name="Uberbacher E."/>
            <person name="Frazier M."/>
            <person name="Gibbs R.A."/>
            <person name="Muzny D.M."/>
            <person name="Scherer S.E."/>
            <person name="Bouck J.B."/>
            <person name="Sodergren E.J."/>
            <person name="Worley K.C."/>
            <person name="Rives C.M."/>
            <person name="Gorrell J.H."/>
            <person name="Metzker M.L."/>
            <person name="Naylor S.L."/>
            <person name="Kucherlapati R.S."/>
            <person name="Nelson D.L."/>
            <person name="Weinstock G.M."/>
            <person name="Sakaki Y."/>
            <person name="Fujiyama A."/>
            <person name="Hattori M."/>
            <person name="Yada T."/>
            <person name="Toyoda A."/>
            <person name="Itoh T."/>
            <person name="Kawagoe C."/>
            <person name="Watanabe H."/>
            <person name="Totoki Y."/>
            <person name="Taylor T."/>
            <person name="Weissenbach J."/>
            <person name="Heilig R."/>
            <person name="Saurin W."/>
            <person name="Artiguenave F."/>
            <person name="Brottier P."/>
            <person name="Bruls T."/>
            <person name="Pelletier E."/>
            <person name="Robert C."/>
            <person name="Wincker P."/>
            <person name="Smith D.R."/>
            <person name="Doucette-Stamm L."/>
            <person name="Rubenfield M."/>
            <person name="Weinstock K."/>
            <person name="Lee H.M."/>
            <person name="Dubois J."/>
            <person name="Rosenthal A."/>
            <person name="Platzer M."/>
            <person name="Nyakatura G."/>
            <person name="Taudien S."/>
            <person name="Rump A."/>
            <person name="Yang H."/>
            <person name="Yu J."/>
            <person name="Wang J."/>
            <person name="Huang G."/>
            <person name="Gu J."/>
            <person name="Hood L."/>
            <person name="Rowen L."/>
            <person name="Madan A."/>
            <person name="Qin S."/>
            <person name="Davis R.W."/>
            <person name="Federspiel N.A."/>
            <person name="Abola A.P."/>
            <person name="Proctor M.J."/>
            <person name="Myers R.M."/>
            <person name="Schmutz J."/>
            <person name="Dickson M."/>
            <person name="Grimwood J."/>
            <person name="Cox D.R."/>
            <person name="Olson M.V."/>
            <person name="Kaul R."/>
            <person name="Raymond C."/>
            <person name="Shimizu N."/>
            <person name="Kawasaki K."/>
            <person name="Minoshima S."/>
            <person name="Evans G.A."/>
            <person name="Athanasiou M."/>
            <person name="Schultz R."/>
            <person name="Roe B.A."/>
            <person name="Chen F."/>
            <person name="Pan H."/>
            <person name="Ramser J."/>
            <person name="Lehrach H."/>
            <person name="Reinhardt R."/>
            <person name="McCombie W.R."/>
            <person name="de la Bastide M."/>
            <person name="Dedhia N."/>
            <person name="Blocker H."/>
            <person name="Hornischer K."/>
            <person name="Nordsiek G."/>
            <person name="Agarwala R."/>
            <person name="Aravind L."/>
            <person name="Bailey J.A."/>
            <person name="Bateman A."/>
            <person name="Batzoglou S."/>
            <person name="Birney E."/>
            <person name="Bork P."/>
            <person name="Brown D.G."/>
            <person name="Burge C.B."/>
            <person name="Cerutti L."/>
            <person name="Chen H.C."/>
            <person name="Church D."/>
            <person name="Clamp M."/>
            <person name="Copley R.R."/>
            <person name="Doerks T."/>
            <person name="Eddy S.R."/>
            <person name="Eichler E.E."/>
            <person name="Furey T.S."/>
            <person name="Galagan J."/>
            <person name="Gilbert J.G."/>
            <person name="Harmon C."/>
            <person name="Hayashizaki Y."/>
            <person name="Haussler D."/>
            <person name="Hermjakob H."/>
            <person name="Hokamp K."/>
            <person name="Jang W."/>
            <person name="Johnson L.S."/>
            <person name="Jones T.A."/>
            <person name="Kasif S."/>
            <person name="Kaspryzk A."/>
            <person name="Kennedy S."/>
            <person name="Kent W.J."/>
            <person name="Kitts P."/>
            <person name="Koonin E.V."/>
            <person name="Korf I."/>
            <person name="Kulp D."/>
            <person name="Lancet D."/>
            <person name="Lowe T.M."/>
            <person name="McLysaght A."/>
            <person name="Mikkelsen T."/>
            <person name="Moran J.V."/>
            <person name="Mulder N."/>
            <person name="Pollara V.J."/>
            <person name="Ponting C.P."/>
            <person name="Schuler G."/>
            <person name="Schultz J."/>
            <person name="Slater G."/>
            <person name="Smit A.F."/>
            <person name="Stupka E."/>
            <person name="Szustakowski J."/>
            <person name="Thierry-Mieg D."/>
            <person name="Thierry-Mieg J."/>
            <person name="Wagner L."/>
            <person name="Wallis J."/>
            <person name="Wheeler R."/>
            <person name="Williams A."/>
            <person name="Wolf Y.I."/>
            <person name="Wolfe K.H."/>
            <person name="Yang S.P."/>
            <person name="Yeh R.F."/>
            <person name="Collins F."/>
            <person name="Guyer M.S."/>
            <person name="Peterson J."/>
            <person name="Felsenfeld A."/>
            <person name="Wetterstrand K.A."/>
            <person name="Patrinos A."/>
            <person name="Morgan M.J."/>
            <person name="de Jong P."/>
            <person name="Catanese J.J."/>
            <person name="Osoegawa K."/>
            <person name="Shizuya H."/>
            <person name="Choi S."/>
            <person name="Chen Y.J."/>
        </authorList>
    </citation>
    <scope>NUCLEOTIDE SEQUENCE [LARGE SCALE GENOMIC DNA]</scope>
</reference>
<evidence type="ECO:0000313" key="2">
    <source>
        <dbReference type="Ensembl" id="ENSP00000409327.2"/>
    </source>
</evidence>
<keyword evidence="4 5" id="KW-1267">Proteomics identification</keyword>
<dbReference type="ProteomicsDB" id="27876"/>
<dbReference type="Bgee" id="ENSG00000136848">
    <property type="expression patterns" value="Expressed in right hemisphere of cerebellum and 179 other cell types or tissues"/>
</dbReference>
<feature type="region of interest" description="Disordered" evidence="1">
    <location>
        <begin position="1"/>
        <end position="90"/>
    </location>
</feature>
<name>F6R503_HUMAN</name>
<evidence type="ECO:0000313" key="3">
    <source>
        <dbReference type="Proteomes" id="UP000005640"/>
    </source>
</evidence>
<reference evidence="2 3" key="3">
    <citation type="journal article" date="2004" name="Nature">
        <title>Finishing the euchromatic sequence of the human genome.</title>
        <authorList>
            <consortium name="International Human Genome Sequencing Consortium"/>
        </authorList>
    </citation>
    <scope>NUCLEOTIDE SEQUENCE [LARGE SCALE GENOMIC DNA]</scope>
</reference>
<evidence type="ECO:0007829" key="5">
    <source>
        <dbReference type="ProteomicsDB" id="F6R503"/>
    </source>
</evidence>
<dbReference type="OrthoDB" id="5572587at2759"/>
<evidence type="ECO:0000256" key="1">
    <source>
        <dbReference type="SAM" id="MobiDB-lite"/>
    </source>
</evidence>
<keyword evidence="3" id="KW-1185">Reference proteome</keyword>
<dbReference type="ChiTaRS" id="DAB2IP">
    <property type="organism name" value="human"/>
</dbReference>
<reference evidence="2" key="5">
    <citation type="submission" date="2025-09" db="UniProtKB">
        <authorList>
            <consortium name="Ensembl"/>
        </authorList>
    </citation>
    <scope>IDENTIFICATION</scope>
</reference>
<dbReference type="EMBL" id="AL357936">
    <property type="status" value="NOT_ANNOTATED_CDS"/>
    <property type="molecule type" value="Genomic_DNA"/>
</dbReference>
<dbReference type="MassIVE" id="F6R503"/>
<dbReference type="HOGENOM" id="CLU_077298_0_0_1"/>
<reference evidence="2 3" key="2">
    <citation type="journal article" date="2004" name="Nature">
        <title>DNA sequence and analysis of human chromosome 9.</title>
        <authorList>
            <person name="Humphray S.J."/>
            <person name="Oliver K."/>
            <person name="Hunt A.R."/>
            <person name="Plumb R.W."/>
            <person name="Loveland J.E."/>
            <person name="Howe K.L."/>
            <person name="Andrews T.D."/>
            <person name="Searle S."/>
            <person name="Hunt S.E."/>
            <person name="Scott C.E."/>
            <person name="Jones M.C."/>
            <person name="Ainscough R."/>
            <person name="Almeida J.P."/>
            <person name="Ambrose K.D."/>
            <person name="Ashwell R.I."/>
            <person name="Babbage A.K."/>
            <person name="Babbage S."/>
            <person name="Bagguley C.L."/>
            <person name="Bailey J."/>
            <person name="Banerjee R."/>
            <person name="Barker D.J."/>
            <person name="Barlow K.F."/>
            <person name="Bates K."/>
            <person name="Beasley H."/>
            <person name="Beasley O."/>
            <person name="Bird C.P."/>
            <person name="Bray-Allen S."/>
            <person name="Brown A.J."/>
            <person name="Brown J.Y."/>
            <person name="Burford D."/>
            <person name="Burrill W."/>
            <person name="Burton J."/>
            <person name="Carder C."/>
            <person name="Carter N.P."/>
            <person name="Chapman J.C."/>
            <person name="Chen Y."/>
            <person name="Clarke G."/>
            <person name="Clark S.Y."/>
            <person name="Clee C.M."/>
            <person name="Clegg S."/>
            <person name="Collier R.E."/>
            <person name="Corby N."/>
            <person name="Crosier M."/>
            <person name="Cummings A.T."/>
            <person name="Davies J."/>
            <person name="Dhami P."/>
            <person name="Dunn M."/>
            <person name="Dutta I."/>
            <person name="Dyer L.W."/>
            <person name="Earthrowl M.E."/>
            <person name="Faulkner L."/>
            <person name="Fleming C.J."/>
            <person name="Frankish A."/>
            <person name="Frankland J.A."/>
            <person name="French L."/>
            <person name="Fricker D.G."/>
            <person name="Garner P."/>
            <person name="Garnett J."/>
            <person name="Ghori J."/>
            <person name="Gilbert J.G."/>
            <person name="Glison C."/>
            <person name="Grafham D.V."/>
            <person name="Gribble S."/>
            <person name="Griffiths C."/>
            <person name="Griffiths-Jones S."/>
            <person name="Grocock R."/>
            <person name="Guy J."/>
            <person name="Hall R.E."/>
            <person name="Hammond S."/>
            <person name="Harley J.L."/>
            <person name="Harrison E.S."/>
            <person name="Hart E.A."/>
            <person name="Heath P.D."/>
            <person name="Henderson C.D."/>
            <person name="Hopkins B.L."/>
            <person name="Howard P.J."/>
            <person name="Howden P.J."/>
            <person name="Huckle E."/>
            <person name="Johnson C."/>
            <person name="Johnson D."/>
            <person name="Joy A.A."/>
            <person name="Kay M."/>
            <person name="Keenan S."/>
            <person name="Kershaw J.K."/>
            <person name="Kimberley A.M."/>
            <person name="King A."/>
            <person name="Knights A."/>
            <person name="Laird G.K."/>
            <person name="Langford C."/>
            <person name="Lawlor S."/>
            <person name="Leongamornlert D.A."/>
            <person name="Leversha M."/>
            <person name="Lloyd C."/>
            <person name="Lloyd D.M."/>
            <person name="Lovell J."/>
            <person name="Martin S."/>
            <person name="Mashreghi-Mohammadi M."/>
            <person name="Matthews L."/>
            <person name="McLaren S."/>
            <person name="McLay K.E."/>
            <person name="McMurray A."/>
            <person name="Milne S."/>
            <person name="Nickerson T."/>
            <person name="Nisbett J."/>
            <person name="Nordsiek G."/>
            <person name="Pearce A.V."/>
            <person name="Peck A.I."/>
            <person name="Porter K.M."/>
            <person name="Pandian R."/>
            <person name="Pelan S."/>
            <person name="Phillimore B."/>
            <person name="Povey S."/>
            <person name="Ramsey Y."/>
            <person name="Rand V."/>
            <person name="Scharfe M."/>
            <person name="Sehra H.K."/>
            <person name="Shownkeen R."/>
            <person name="Sims S.K."/>
            <person name="Skuce C.D."/>
            <person name="Smith M."/>
            <person name="Steward C.A."/>
            <person name="Swarbreck D."/>
            <person name="Sycamore N."/>
            <person name="Tester J."/>
            <person name="Thorpe A."/>
            <person name="Tracey A."/>
            <person name="Tromans A."/>
            <person name="Thomas D.W."/>
            <person name="Wall M."/>
            <person name="Wallis J.M."/>
            <person name="West A.P."/>
            <person name="Whitehead S.L."/>
            <person name="Willey D.L."/>
            <person name="Williams S.A."/>
            <person name="Wilming L."/>
            <person name="Wray P.W."/>
            <person name="Young L."/>
            <person name="Ashurst J.L."/>
            <person name="Coulson A."/>
            <person name="Blocker H."/>
            <person name="Durbin R."/>
            <person name="Sulston J.E."/>
            <person name="Hubbard T."/>
            <person name="Jackson M.J."/>
            <person name="Bentley D.R."/>
            <person name="Beck S."/>
            <person name="Rogers J."/>
            <person name="Dunham I."/>
        </authorList>
    </citation>
    <scope>NUCLEOTIDE SEQUENCE [LARGE SCALE GENOMIC DNA]</scope>
</reference>
<organism evidence="2 3">
    <name type="scientific">Homo sapiens</name>
    <name type="common">Human</name>
    <dbReference type="NCBI Taxonomy" id="9606"/>
    <lineage>
        <taxon>Eukaryota</taxon>
        <taxon>Metazoa</taxon>
        <taxon>Chordata</taxon>
        <taxon>Craniata</taxon>
        <taxon>Vertebrata</taxon>
        <taxon>Euteleostomi</taxon>
        <taxon>Mammalia</taxon>
        <taxon>Eutheria</taxon>
        <taxon>Euarchontoglires</taxon>
        <taxon>Primates</taxon>
        <taxon>Haplorrhini</taxon>
        <taxon>Catarrhini</taxon>
        <taxon>Hominidae</taxon>
        <taxon>Homo</taxon>
    </lineage>
</organism>
<proteinExistence type="evidence at protein level"/>
<dbReference type="Ensembl" id="ENST00000436835.6">
    <property type="protein sequence ID" value="ENSP00000409327.2"/>
    <property type="gene ID" value="ENSG00000136848.19"/>
</dbReference>
<feature type="compositionally biased region" description="Acidic residues" evidence="1">
    <location>
        <begin position="1"/>
        <end position="13"/>
    </location>
</feature>
<dbReference type="Proteomes" id="UP000005640">
    <property type="component" value="Chromosome 9"/>
</dbReference>
<gene>
    <name evidence="2" type="primary">DAB2IP</name>
</gene>
<dbReference type="ExpressionAtlas" id="F6R503">
    <property type="expression patterns" value="baseline and differential"/>
</dbReference>
<dbReference type="UCSC" id="uc064vlm.1">
    <property type="organism name" value="human"/>
</dbReference>
<reference evidence="2" key="4">
    <citation type="submission" date="2025-08" db="UniProtKB">
        <authorList>
            <consortium name="Ensembl"/>
        </authorList>
    </citation>
    <scope>IDENTIFICATION</scope>
</reference>
<dbReference type="EMBL" id="AL365274">
    <property type="status" value="NOT_ANNOTATED_CDS"/>
    <property type="molecule type" value="Genomic_DNA"/>
</dbReference>
<accession>F6R503</accession>
<dbReference type="HGNC" id="HGNC:17294">
    <property type="gene designation" value="DAB2IP"/>
</dbReference>
<sequence>MEPDSLLDQDDSYESPQERPGSRRSLPGSLSEKSPSMEPSAATPFRVTVPSDAEAEGVSLPRVPAQPQQCGGGAGPQHGGRGGHQARAQQHPWPGLLLRGDDVIRKQVLFLPVCS</sequence>
<feature type="compositionally biased region" description="Gly residues" evidence="1">
    <location>
        <begin position="70"/>
        <end position="83"/>
    </location>
</feature>
<dbReference type="AlphaFoldDB" id="F6R503"/>
<evidence type="ECO:0007829" key="4">
    <source>
        <dbReference type="PeptideAtlas" id="F6R503"/>
    </source>
</evidence>
<protein>
    <submittedName>
        <fullName evidence="2">DAB2 interacting protein</fullName>
    </submittedName>
</protein>
<dbReference type="Antibodypedia" id="48362">
    <property type="antibodies" value="112 antibodies from 20 providers"/>
</dbReference>
<dbReference type="OpenTargets" id="ENSG00000136848"/>
<dbReference type="VEuPathDB" id="HostDB:ENSG00000136848"/>